<evidence type="ECO:0000313" key="3">
    <source>
        <dbReference type="Proteomes" id="UP000753724"/>
    </source>
</evidence>
<dbReference type="SUPFAM" id="SSF51391">
    <property type="entry name" value="Thiamin phosphate synthase"/>
    <property type="match status" value="1"/>
</dbReference>
<organism evidence="2 3">
    <name type="scientific">Novosphingobium ovatum</name>
    <dbReference type="NCBI Taxonomy" id="1908523"/>
    <lineage>
        <taxon>Bacteria</taxon>
        <taxon>Pseudomonadati</taxon>
        <taxon>Pseudomonadota</taxon>
        <taxon>Alphaproteobacteria</taxon>
        <taxon>Sphingomonadales</taxon>
        <taxon>Sphingomonadaceae</taxon>
        <taxon>Novosphingobium</taxon>
    </lineage>
</organism>
<evidence type="ECO:0000313" key="2">
    <source>
        <dbReference type="EMBL" id="NBC37590.1"/>
    </source>
</evidence>
<gene>
    <name evidence="2" type="ORF">GTZ99_13630</name>
</gene>
<dbReference type="Proteomes" id="UP000753724">
    <property type="component" value="Unassembled WGS sequence"/>
</dbReference>
<reference evidence="3" key="1">
    <citation type="submission" date="2020-01" db="EMBL/GenBank/DDBJ databases">
        <title>Sphingomonas sp. strain CSW-10.</title>
        <authorList>
            <person name="Chen W.-M."/>
        </authorList>
    </citation>
    <scope>NUCLEOTIDE SEQUENCE [LARGE SCALE GENOMIC DNA]</scope>
    <source>
        <strain evidence="3">FSY-8</strain>
    </source>
</reference>
<accession>A0ABW9XG99</accession>
<dbReference type="InterPro" id="IPR022998">
    <property type="entry name" value="ThiamineP_synth_TenI"/>
</dbReference>
<comment type="caution">
    <text evidence="2">The sequence shown here is derived from an EMBL/GenBank/DDBJ whole genome shotgun (WGS) entry which is preliminary data.</text>
</comment>
<keyword evidence="3" id="KW-1185">Reference proteome</keyword>
<dbReference type="Pfam" id="PF02581">
    <property type="entry name" value="TMP-TENI"/>
    <property type="match status" value="1"/>
</dbReference>
<dbReference type="InterPro" id="IPR013785">
    <property type="entry name" value="Aldolase_TIM"/>
</dbReference>
<protein>
    <submittedName>
        <fullName evidence="2">Thiamine phosphate synthase</fullName>
    </submittedName>
</protein>
<feature type="domain" description="Thiamine phosphate synthase/TenI" evidence="1">
    <location>
        <begin position="109"/>
        <end position="185"/>
    </location>
</feature>
<name>A0ABW9XG99_9SPHN</name>
<dbReference type="CDD" id="cd00564">
    <property type="entry name" value="TMP_TenI"/>
    <property type="match status" value="1"/>
</dbReference>
<sequence length="197" mass="20853">MARKAAMPLMPRKAVLPRLWLITDARNDAGLMRAIAAIPRGSGLIYRHYHLPPDERRARFDVLARAMRARGGAVVLAGAMAQARRWGADGAYGAAGLIGPGGSGLRLMTAHDLRELGQARRARADGVLLSPVFPTRSHPGGAVLGALRFALMAARAGVPVLALGGMDARRAARLRPMAHGWAAIDGLSGREPPRNSP</sequence>
<proteinExistence type="predicted"/>
<dbReference type="Gene3D" id="3.20.20.70">
    <property type="entry name" value="Aldolase class I"/>
    <property type="match status" value="1"/>
</dbReference>
<dbReference type="InterPro" id="IPR036206">
    <property type="entry name" value="ThiamineP_synth_sf"/>
</dbReference>
<dbReference type="EMBL" id="JAAAPO010000005">
    <property type="protein sequence ID" value="NBC37590.1"/>
    <property type="molecule type" value="Genomic_DNA"/>
</dbReference>
<evidence type="ECO:0000259" key="1">
    <source>
        <dbReference type="Pfam" id="PF02581"/>
    </source>
</evidence>